<gene>
    <name evidence="2" type="ORF">GCM10011578_001410</name>
</gene>
<dbReference type="Gene3D" id="3.40.50.880">
    <property type="match status" value="1"/>
</dbReference>
<evidence type="ECO:0000313" key="3">
    <source>
        <dbReference type="Proteomes" id="UP000653411"/>
    </source>
</evidence>
<keyword evidence="2" id="KW-0032">Aminotransferase</keyword>
<reference evidence="2" key="1">
    <citation type="journal article" date="2014" name="Int. J. Syst. Evol. Microbiol.">
        <title>Complete genome sequence of Corynebacterium casei LMG S-19264T (=DSM 44701T), isolated from a smear-ripened cheese.</title>
        <authorList>
            <consortium name="US DOE Joint Genome Institute (JGI-PGF)"/>
            <person name="Walter F."/>
            <person name="Albersmeier A."/>
            <person name="Kalinowski J."/>
            <person name="Ruckert C."/>
        </authorList>
    </citation>
    <scope>NUCLEOTIDE SEQUENCE</scope>
    <source>
        <strain evidence="2">CGMCC 4.7110</strain>
    </source>
</reference>
<dbReference type="Proteomes" id="UP000653411">
    <property type="component" value="Unassembled WGS sequence"/>
</dbReference>
<feature type="domain" description="Glutamine amidotransferase" evidence="1">
    <location>
        <begin position="31"/>
        <end position="188"/>
    </location>
</feature>
<dbReference type="PANTHER" id="PTHR42695">
    <property type="entry name" value="GLUTAMINE AMIDOTRANSFERASE YLR126C-RELATED"/>
    <property type="match status" value="1"/>
</dbReference>
<dbReference type="PANTHER" id="PTHR42695:SF5">
    <property type="entry name" value="GLUTAMINE AMIDOTRANSFERASE YLR126C-RELATED"/>
    <property type="match status" value="1"/>
</dbReference>
<keyword evidence="2" id="KW-0808">Transferase</keyword>
<dbReference type="SUPFAM" id="SSF52317">
    <property type="entry name" value="Class I glutamine amidotransferase-like"/>
    <property type="match status" value="1"/>
</dbReference>
<organism evidence="2 3">
    <name type="scientific">Streptomyces fuscichromogenes</name>
    <dbReference type="NCBI Taxonomy" id="1324013"/>
    <lineage>
        <taxon>Bacteria</taxon>
        <taxon>Bacillati</taxon>
        <taxon>Actinomycetota</taxon>
        <taxon>Actinomycetes</taxon>
        <taxon>Kitasatosporales</taxon>
        <taxon>Streptomycetaceae</taxon>
        <taxon>Streptomyces</taxon>
    </lineage>
</organism>
<dbReference type="GO" id="GO:0005829">
    <property type="term" value="C:cytosol"/>
    <property type="evidence" value="ECO:0007669"/>
    <property type="project" value="TreeGrafter"/>
</dbReference>
<dbReference type="EMBL" id="BMML01000001">
    <property type="protein sequence ID" value="GGM86306.1"/>
    <property type="molecule type" value="Genomic_DNA"/>
</dbReference>
<comment type="caution">
    <text evidence="2">The sequence shown here is derived from an EMBL/GenBank/DDBJ whole genome shotgun (WGS) entry which is preliminary data.</text>
</comment>
<sequence length="241" mass="25835">MWGENMATALVVQNAEHAGPGRWGRWLAGSGVGVEVVRGYAGEELPGRLEHQALVVLGGAMLPDDDERAPWLPGARALMRQALDEGVPVFGICLGGQMLAQVAGGEVAGGYGEPEFGSTVLTLRAEAAEDPLFRGLPERPTAIENHLDAIVRLPPGAHWLAGSELCPYQAFRVGDAAWGVQFHPETGPERIAQWPEGRAERYGVDREELRRAAVRDDAVAAPVWREVALRFAACVRGYGAA</sequence>
<accession>A0A917X7J8</accession>
<dbReference type="InterPro" id="IPR017926">
    <property type="entry name" value="GATASE"/>
</dbReference>
<dbReference type="Pfam" id="PF00117">
    <property type="entry name" value="GATase"/>
    <property type="match status" value="1"/>
</dbReference>
<proteinExistence type="predicted"/>
<evidence type="ECO:0000313" key="2">
    <source>
        <dbReference type="EMBL" id="GGM86306.1"/>
    </source>
</evidence>
<dbReference type="InterPro" id="IPR044992">
    <property type="entry name" value="ChyE-like"/>
</dbReference>
<reference evidence="2" key="2">
    <citation type="submission" date="2020-09" db="EMBL/GenBank/DDBJ databases">
        <authorList>
            <person name="Sun Q."/>
            <person name="Zhou Y."/>
        </authorList>
    </citation>
    <scope>NUCLEOTIDE SEQUENCE</scope>
    <source>
        <strain evidence="2">CGMCC 4.7110</strain>
    </source>
</reference>
<dbReference type="CDD" id="cd01741">
    <property type="entry name" value="GATase1_1"/>
    <property type="match status" value="1"/>
</dbReference>
<evidence type="ECO:0000259" key="1">
    <source>
        <dbReference type="Pfam" id="PF00117"/>
    </source>
</evidence>
<name>A0A917X7J8_9ACTN</name>
<dbReference type="PROSITE" id="PS51273">
    <property type="entry name" value="GATASE_TYPE_1"/>
    <property type="match status" value="1"/>
</dbReference>
<keyword evidence="3" id="KW-1185">Reference proteome</keyword>
<dbReference type="AlphaFoldDB" id="A0A917X7J8"/>
<dbReference type="GO" id="GO:0008483">
    <property type="term" value="F:transaminase activity"/>
    <property type="evidence" value="ECO:0007669"/>
    <property type="project" value="UniProtKB-KW"/>
</dbReference>
<dbReference type="InterPro" id="IPR029062">
    <property type="entry name" value="Class_I_gatase-like"/>
</dbReference>
<protein>
    <submittedName>
        <fullName evidence="2">Aminotransferase</fullName>
    </submittedName>
</protein>